<evidence type="ECO:0000313" key="4">
    <source>
        <dbReference type="EMBL" id="KAG9322078.1"/>
    </source>
</evidence>
<dbReference type="EMBL" id="JAIFTL010000167">
    <property type="protein sequence ID" value="KAG9322078.1"/>
    <property type="molecule type" value="Genomic_DNA"/>
</dbReference>
<dbReference type="InterPro" id="IPR024862">
    <property type="entry name" value="TRPV"/>
</dbReference>
<feature type="transmembrane region" description="Helical" evidence="3">
    <location>
        <begin position="1170"/>
        <end position="1189"/>
    </location>
</feature>
<dbReference type="GO" id="GO:0005216">
    <property type="term" value="F:monoatomic ion channel activity"/>
    <property type="evidence" value="ECO:0007669"/>
    <property type="project" value="InterPro"/>
</dbReference>
<proteinExistence type="predicted"/>
<gene>
    <name evidence="4" type="ORF">KVV02_005006</name>
</gene>
<dbReference type="PANTHER" id="PTHR10582">
    <property type="entry name" value="TRANSIENT RECEPTOR POTENTIAL ION CHANNEL PROTEIN"/>
    <property type="match status" value="1"/>
</dbReference>
<reference evidence="4" key="1">
    <citation type="submission" date="2021-07" db="EMBL/GenBank/DDBJ databases">
        <title>Draft genome of Mortierella alpina, strain LL118, isolated from an aspen leaf litter sample.</title>
        <authorList>
            <person name="Yang S."/>
            <person name="Vinatzer B.A."/>
        </authorList>
    </citation>
    <scope>NUCLEOTIDE SEQUENCE</scope>
    <source>
        <strain evidence="4">LL118</strain>
    </source>
</reference>
<dbReference type="PANTHER" id="PTHR10582:SF2">
    <property type="entry name" value="INACTIVE"/>
    <property type="match status" value="1"/>
</dbReference>
<accession>A0A9P7ZZW9</accession>
<dbReference type="Proteomes" id="UP000717515">
    <property type="component" value="Unassembled WGS sequence"/>
</dbReference>
<evidence type="ECO:0000256" key="3">
    <source>
        <dbReference type="SAM" id="Phobius"/>
    </source>
</evidence>
<feature type="transmembrane region" description="Helical" evidence="3">
    <location>
        <begin position="1201"/>
        <end position="1220"/>
    </location>
</feature>
<evidence type="ECO:0000313" key="5">
    <source>
        <dbReference type="Proteomes" id="UP000717515"/>
    </source>
</evidence>
<keyword evidence="3" id="KW-0472">Membrane</keyword>
<dbReference type="GO" id="GO:0098703">
    <property type="term" value="P:calcium ion import across plasma membrane"/>
    <property type="evidence" value="ECO:0007669"/>
    <property type="project" value="TreeGrafter"/>
</dbReference>
<keyword evidence="3" id="KW-1133">Transmembrane helix</keyword>
<feature type="compositionally biased region" description="Polar residues" evidence="2">
    <location>
        <begin position="47"/>
        <end position="59"/>
    </location>
</feature>
<sequence>MKEARKSSSTNPSPLSPAEHEATPHISKLDDTMNEDYVVEIPGDPLATSTGSALSTQQLREPAPEHMPQGPSTMNYDDGKLITRSEGQLSDSGCDHRSPHQESASPDAQYDRVPPLRFYFEESKGQTSPDPPVFNCTTELRPPARMEASNRFTRWTGNTKQAKQTHAVIFNIVLGLSLTNLNMDCIESFAFSFGPGAAHSYGPLEIIERAELLRLSRSHSGTFRWSLHHQHLEWKPAGSSFTVEMEIRSTNGNSRTQYPGFVELHYMELDVYQIQHSNDPTTEAHQPFRWSIDVAHKAGYMCERATLRSANIIHHTISGDGKYAATISALDSYLQLDLWELESVTADPMCHEYSDLNTEPLEPFYPVLCTQVRWPLKSKVYSGCKSFVVSISWNASVIALMSDSTRYLGDTLFIFRHEKAMGLQPEKDTTPSPVSKLVPFESNHTFTQMRASCKSGKFHIISHRGQDIKDELFVVCNGVSVAIYSIYGQWNHVRTIQLLEIDPEKYVGPAIHRKLIDGIRAKYFSWTDSQGTLLVCNLETGLLVSRIPESRNAHFSSDGTLLAVRHQGNVISTRWTEHGVAVAFMDGARSNPAFVADSLSDILLPLSPPDEMFGRGQLGILMDASTLSVAGSDRVSTPFLLQEGQQFRFKTIHGRHYIYYGYGSKLSLVGLDAISVKPYRMTTGTCDERCFEQQSLIQDRIIPGAESKCTFDMPSGLTFGVTFPTTPTDEWSQGSGRQSISISVSNGQAVLPEALRIPAAVIGVIPVERLEYKVAFNPAKQEMIIYSDVLVMVWGLPTILHGPFNLLLTWWTQLIPFQVNTRPDWYWTSVTQCPHGQCYLSVTEMDSNHDDVVVDMMLLHSADAFSFTNSIQFLDGILALIEVFGSADEVFKGKIIHYVGHHLNTYPHPDNLLESVLTKICQSVTQSSYSKYAAFLEVLLDSPHGRWVPRPDFEDSTNPICILLELAEKMPRVIDLVHVLIHYCTRMASKEKDLLFVLPLMSPLHRLLKQKQLYSKVAGSLLQGLAFIPAKERAYIIDHHFIAHPPGLRLKFWKPNQQKLYECKNPVLQLDRDPLSKDPNPRNDNFTSDLFVASFDMLWQAPNPSYESGAQDLQATQSVVSMIFHMIKLNLKLKNRTSIRFNDFALESLNNPAIVALVEYKWNTIGFTYWLYRFFFQCIYYLLVLTAVFTQVYSSSQGSSLFGVFVAIIVLSVVFLWFELVQLAHNWQRFLSSPYNYADVATFALPLAGSILQLFNITNERQDGQVYLLSFSVLFIFIHFGGRYDSVTDEFDEQEWSFHVMMIIYFFFTAILLLNVLIALINVAFEVGDNNWRLVWLENRLAYVASAENMTYHIPGFRQANNWFPSEIYYSSTISQVRDYQAKHLNDDEGAGAPHGLFGQDSKAIAAPDSAANKFAAILTLHQEREAKDKEFQQAVIDSMRKELQLSQAHLTALQSQVREQQQSFEAQIRELKLADATEVRELKNLLVSVLEREPK</sequence>
<evidence type="ECO:0000256" key="2">
    <source>
        <dbReference type="SAM" id="MobiDB-lite"/>
    </source>
</evidence>
<feature type="transmembrane region" description="Helical" evidence="3">
    <location>
        <begin position="1302"/>
        <end position="1325"/>
    </location>
</feature>
<protein>
    <recommendedName>
        <fullName evidence="6">Ion transport domain-containing protein</fullName>
    </recommendedName>
</protein>
<feature type="transmembrane region" description="Helical" evidence="3">
    <location>
        <begin position="1264"/>
        <end position="1282"/>
    </location>
</feature>
<feature type="region of interest" description="Disordered" evidence="2">
    <location>
        <begin position="1"/>
        <end position="112"/>
    </location>
</feature>
<keyword evidence="1" id="KW-0677">Repeat</keyword>
<dbReference type="GO" id="GO:0005886">
    <property type="term" value="C:plasma membrane"/>
    <property type="evidence" value="ECO:0007669"/>
    <property type="project" value="TreeGrafter"/>
</dbReference>
<feature type="compositionally biased region" description="Basic and acidic residues" evidence="2">
    <location>
        <begin position="18"/>
        <end position="31"/>
    </location>
</feature>
<evidence type="ECO:0000256" key="1">
    <source>
        <dbReference type="ARBA" id="ARBA00022737"/>
    </source>
</evidence>
<name>A0A9P7ZZW9_MORAP</name>
<feature type="transmembrane region" description="Helical" evidence="3">
    <location>
        <begin position="1240"/>
        <end position="1257"/>
    </location>
</feature>
<keyword evidence="3" id="KW-0812">Transmembrane</keyword>
<comment type="caution">
    <text evidence="4">The sequence shown here is derived from an EMBL/GenBank/DDBJ whole genome shotgun (WGS) entry which is preliminary data.</text>
</comment>
<organism evidence="4 5">
    <name type="scientific">Mortierella alpina</name>
    <name type="common">Oleaginous fungus</name>
    <name type="synonym">Mortierella renispora</name>
    <dbReference type="NCBI Taxonomy" id="64518"/>
    <lineage>
        <taxon>Eukaryota</taxon>
        <taxon>Fungi</taxon>
        <taxon>Fungi incertae sedis</taxon>
        <taxon>Mucoromycota</taxon>
        <taxon>Mortierellomycotina</taxon>
        <taxon>Mortierellomycetes</taxon>
        <taxon>Mortierellales</taxon>
        <taxon>Mortierellaceae</taxon>
        <taxon>Mortierella</taxon>
    </lineage>
</organism>
<evidence type="ECO:0008006" key="6">
    <source>
        <dbReference type="Google" id="ProtNLM"/>
    </source>
</evidence>